<accession>A0A2G9TWN0</accession>
<dbReference type="PROSITE" id="PS50041">
    <property type="entry name" value="C_TYPE_LECTIN_2"/>
    <property type="match status" value="1"/>
</dbReference>
<dbReference type="InterPro" id="IPR016186">
    <property type="entry name" value="C-type_lectin-like/link_sf"/>
</dbReference>
<proteinExistence type="predicted"/>
<dbReference type="EMBL" id="KZ352130">
    <property type="protein sequence ID" value="PIO62423.1"/>
    <property type="molecule type" value="Genomic_DNA"/>
</dbReference>
<dbReference type="InterPro" id="IPR016187">
    <property type="entry name" value="CTDL_fold"/>
</dbReference>
<dbReference type="InterPro" id="IPR001304">
    <property type="entry name" value="C-type_lectin-like"/>
</dbReference>
<evidence type="ECO:0000313" key="2">
    <source>
        <dbReference type="EMBL" id="PIO62423.1"/>
    </source>
</evidence>
<dbReference type="AlphaFoldDB" id="A0A2G9TWN0"/>
<feature type="domain" description="C-type lectin" evidence="1">
    <location>
        <begin position="1"/>
        <end position="70"/>
    </location>
</feature>
<reference evidence="2 3" key="1">
    <citation type="submission" date="2015-09" db="EMBL/GenBank/DDBJ databases">
        <title>Draft genome of the parasitic nematode Teladorsagia circumcincta isolate WARC Sus (inbred).</title>
        <authorList>
            <person name="Mitreva M."/>
        </authorList>
    </citation>
    <scope>NUCLEOTIDE SEQUENCE [LARGE SCALE GENOMIC DNA]</scope>
    <source>
        <strain evidence="2 3">S</strain>
    </source>
</reference>
<dbReference type="Proteomes" id="UP000230423">
    <property type="component" value="Unassembled WGS sequence"/>
</dbReference>
<evidence type="ECO:0000313" key="3">
    <source>
        <dbReference type="Proteomes" id="UP000230423"/>
    </source>
</evidence>
<dbReference type="SUPFAM" id="SSF56436">
    <property type="entry name" value="C-type lectin-like"/>
    <property type="match status" value="1"/>
</dbReference>
<sequence length="83" mass="9626">FPPKTKLWLGLQYKDSQWTWPGGYSTGFTNWAWGQPDYQTGNCAYMQINSGSKSEWFTDNCNNDHHYICQTKPCDSTKYCPAE</sequence>
<dbReference type="OrthoDB" id="5850716at2759"/>
<organism evidence="2 3">
    <name type="scientific">Teladorsagia circumcincta</name>
    <name type="common">Brown stomach worm</name>
    <name type="synonym">Ostertagia circumcincta</name>
    <dbReference type="NCBI Taxonomy" id="45464"/>
    <lineage>
        <taxon>Eukaryota</taxon>
        <taxon>Metazoa</taxon>
        <taxon>Ecdysozoa</taxon>
        <taxon>Nematoda</taxon>
        <taxon>Chromadorea</taxon>
        <taxon>Rhabditida</taxon>
        <taxon>Rhabditina</taxon>
        <taxon>Rhabditomorpha</taxon>
        <taxon>Strongyloidea</taxon>
        <taxon>Trichostrongylidae</taxon>
        <taxon>Teladorsagia</taxon>
    </lineage>
</organism>
<protein>
    <recommendedName>
        <fullName evidence="1">C-type lectin domain-containing protein</fullName>
    </recommendedName>
</protein>
<dbReference type="Pfam" id="PF00059">
    <property type="entry name" value="Lectin_C"/>
    <property type="match status" value="1"/>
</dbReference>
<keyword evidence="3" id="KW-1185">Reference proteome</keyword>
<dbReference type="PANTHER" id="PTHR31024:SF3">
    <property type="entry name" value="C-TYPE LECTIN-RELATED"/>
    <property type="match status" value="1"/>
</dbReference>
<gene>
    <name evidence="2" type="ORF">TELCIR_16015</name>
</gene>
<dbReference type="PANTHER" id="PTHR31024">
    <property type="entry name" value="C-TYPE LECTIN"/>
    <property type="match status" value="1"/>
</dbReference>
<evidence type="ECO:0000259" key="1">
    <source>
        <dbReference type="PROSITE" id="PS50041"/>
    </source>
</evidence>
<feature type="non-terminal residue" evidence="2">
    <location>
        <position position="1"/>
    </location>
</feature>
<dbReference type="Gene3D" id="3.10.100.10">
    <property type="entry name" value="Mannose-Binding Protein A, subunit A"/>
    <property type="match status" value="1"/>
</dbReference>
<name>A0A2G9TWN0_TELCI</name>